<keyword evidence="2" id="KW-1185">Reference proteome</keyword>
<comment type="caution">
    <text evidence="1">The sequence shown here is derived from an EMBL/GenBank/DDBJ whole genome shotgun (WGS) entry which is preliminary data.</text>
</comment>
<proteinExistence type="predicted"/>
<evidence type="ECO:0000313" key="2">
    <source>
        <dbReference type="Proteomes" id="UP000634136"/>
    </source>
</evidence>
<reference evidence="1" key="1">
    <citation type="submission" date="2020-09" db="EMBL/GenBank/DDBJ databases">
        <title>Genome-Enabled Discovery of Anthraquinone Biosynthesis in Senna tora.</title>
        <authorList>
            <person name="Kang S.-H."/>
            <person name="Pandey R.P."/>
            <person name="Lee C.-M."/>
            <person name="Sim J.-S."/>
            <person name="Jeong J.-T."/>
            <person name="Choi B.-S."/>
            <person name="Jung M."/>
            <person name="Ginzburg D."/>
            <person name="Zhao K."/>
            <person name="Won S.Y."/>
            <person name="Oh T.-J."/>
            <person name="Yu Y."/>
            <person name="Kim N.-H."/>
            <person name="Lee O.R."/>
            <person name="Lee T.-H."/>
            <person name="Bashyal P."/>
            <person name="Kim T.-S."/>
            <person name="Lee W.-H."/>
            <person name="Kawkins C."/>
            <person name="Kim C.-K."/>
            <person name="Kim J.S."/>
            <person name="Ahn B.O."/>
            <person name="Rhee S.Y."/>
            <person name="Sohng J.K."/>
        </authorList>
    </citation>
    <scope>NUCLEOTIDE SEQUENCE</scope>
    <source>
        <tissue evidence="1">Leaf</tissue>
    </source>
</reference>
<gene>
    <name evidence="1" type="ORF">G2W53_023859</name>
</gene>
<dbReference type="Proteomes" id="UP000634136">
    <property type="component" value="Unassembled WGS sequence"/>
</dbReference>
<organism evidence="1 2">
    <name type="scientific">Senna tora</name>
    <dbReference type="NCBI Taxonomy" id="362788"/>
    <lineage>
        <taxon>Eukaryota</taxon>
        <taxon>Viridiplantae</taxon>
        <taxon>Streptophyta</taxon>
        <taxon>Embryophyta</taxon>
        <taxon>Tracheophyta</taxon>
        <taxon>Spermatophyta</taxon>
        <taxon>Magnoliopsida</taxon>
        <taxon>eudicotyledons</taxon>
        <taxon>Gunneridae</taxon>
        <taxon>Pentapetalae</taxon>
        <taxon>rosids</taxon>
        <taxon>fabids</taxon>
        <taxon>Fabales</taxon>
        <taxon>Fabaceae</taxon>
        <taxon>Caesalpinioideae</taxon>
        <taxon>Cassia clade</taxon>
        <taxon>Senna</taxon>
    </lineage>
</organism>
<name>A0A834WIK5_9FABA</name>
<dbReference type="AlphaFoldDB" id="A0A834WIK5"/>
<sequence length="146" mass="16343">MCFNYTPTLQTLPSLTHSHIPKQESEETLPSTIHPFTSASTITVNSTIVKKLQGKIRTNHHHRKWNPTASTNDPGEPCSILATLLHSSSPIFLLTGYKGLTNTEARHQRTIKVSSECIPNTETTRKRKKLYVSCVCSCGLQELVLW</sequence>
<dbReference type="EMBL" id="JAAIUW010000008">
    <property type="protein sequence ID" value="KAF7818404.1"/>
    <property type="molecule type" value="Genomic_DNA"/>
</dbReference>
<evidence type="ECO:0000313" key="1">
    <source>
        <dbReference type="EMBL" id="KAF7818404.1"/>
    </source>
</evidence>
<protein>
    <submittedName>
        <fullName evidence="1">Uncharacterized protein</fullName>
    </submittedName>
</protein>
<accession>A0A834WIK5</accession>